<proteinExistence type="predicted"/>
<keyword evidence="3" id="KW-1185">Reference proteome</keyword>
<dbReference type="Proteomes" id="UP000829354">
    <property type="component" value="Chromosome II"/>
</dbReference>
<dbReference type="GO" id="GO:0051056">
    <property type="term" value="P:regulation of small GTPase mediated signal transduction"/>
    <property type="evidence" value="ECO:0007669"/>
    <property type="project" value="InterPro"/>
</dbReference>
<dbReference type="InterPro" id="IPR039930">
    <property type="entry name" value="RALGAPB"/>
</dbReference>
<feature type="compositionally biased region" description="Polar residues" evidence="1">
    <location>
        <begin position="751"/>
        <end position="762"/>
    </location>
</feature>
<feature type="region of interest" description="Disordered" evidence="1">
    <location>
        <begin position="1003"/>
        <end position="1028"/>
    </location>
</feature>
<evidence type="ECO:0000256" key="1">
    <source>
        <dbReference type="SAM" id="MobiDB-lite"/>
    </source>
</evidence>
<evidence type="ECO:0000313" key="2">
    <source>
        <dbReference type="EMBL" id="UMM16634.1"/>
    </source>
</evidence>
<feature type="compositionally biased region" description="Low complexity" evidence="1">
    <location>
        <begin position="1005"/>
        <end position="1024"/>
    </location>
</feature>
<protein>
    <submittedName>
        <fullName evidence="2">Uncharacterized protein</fullName>
    </submittedName>
</protein>
<dbReference type="GO" id="GO:0005096">
    <property type="term" value="F:GTPase activator activity"/>
    <property type="evidence" value="ECO:0007669"/>
    <property type="project" value="InterPro"/>
</dbReference>
<dbReference type="EMBL" id="CP092621">
    <property type="protein sequence ID" value="UMM16634.1"/>
    <property type="molecule type" value="Genomic_DNA"/>
</dbReference>
<name>A0AAE9E6P8_CAEBR</name>
<feature type="region of interest" description="Disordered" evidence="1">
    <location>
        <begin position="1"/>
        <end position="70"/>
    </location>
</feature>
<feature type="region of interest" description="Disordered" evidence="1">
    <location>
        <begin position="1041"/>
        <end position="1070"/>
    </location>
</feature>
<feature type="region of interest" description="Disordered" evidence="1">
    <location>
        <begin position="691"/>
        <end position="763"/>
    </location>
</feature>
<organism evidence="2 3">
    <name type="scientific">Caenorhabditis briggsae</name>
    <dbReference type="NCBI Taxonomy" id="6238"/>
    <lineage>
        <taxon>Eukaryota</taxon>
        <taxon>Metazoa</taxon>
        <taxon>Ecdysozoa</taxon>
        <taxon>Nematoda</taxon>
        <taxon>Chromadorea</taxon>
        <taxon>Rhabditida</taxon>
        <taxon>Rhabditina</taxon>
        <taxon>Rhabditomorpha</taxon>
        <taxon>Rhabditoidea</taxon>
        <taxon>Rhabditidae</taxon>
        <taxon>Peloderinae</taxon>
        <taxon>Caenorhabditis</taxon>
    </lineage>
</organism>
<gene>
    <name evidence="2" type="ORF">L5515_013566</name>
</gene>
<reference evidence="2 3" key="1">
    <citation type="submission" date="2022-04" db="EMBL/GenBank/DDBJ databases">
        <title>Chromosome-level reference genomes for two strains of Caenorhabditis briggsae: an improved platform for comparative genomics.</title>
        <authorList>
            <person name="Stevens L."/>
            <person name="Andersen E."/>
        </authorList>
    </citation>
    <scope>NUCLEOTIDE SEQUENCE [LARGE SCALE GENOMIC DNA]</scope>
    <source>
        <strain evidence="2">VX34</strain>
        <tissue evidence="2">Whole-organism</tissue>
    </source>
</reference>
<dbReference type="SUPFAM" id="SSF111347">
    <property type="entry name" value="Rap/Ran-GAP"/>
    <property type="match status" value="1"/>
</dbReference>
<feature type="compositionally biased region" description="Polar residues" evidence="1">
    <location>
        <begin position="15"/>
        <end position="31"/>
    </location>
</feature>
<dbReference type="PANTHER" id="PTHR21344:SF1">
    <property type="entry name" value="RAL GTPASE-ACTIVATING PROTEIN SUBUNIT BETA"/>
    <property type="match status" value="1"/>
</dbReference>
<dbReference type="PANTHER" id="PTHR21344">
    <property type="entry name" value="RAL GTPASE-ACTIVATING PROTEIN SUBUNIT BETA"/>
    <property type="match status" value="1"/>
</dbReference>
<dbReference type="InterPro" id="IPR035974">
    <property type="entry name" value="Rap/Ran-GAP_sf"/>
</dbReference>
<evidence type="ECO:0000313" key="3">
    <source>
        <dbReference type="Proteomes" id="UP000829354"/>
    </source>
</evidence>
<sequence>MSNGRSDELGVETMAVSNVSHGFHSTTTVSKPPSRRPPPRGHSCPGRHPDDQQRLLNSSEKKNSKKKHRKRSLIQEFALVNNLNPLWGSQPFLALQNADLYVISGLSLHSVDLDDIPDAMSPMMGRSDSSAVLGSTAHSAVGRRKSVGSSCSSVAGESDVMSSTSTAGGHSQKHSNDLVDGIIAGRAAALASLIRIITSKSSNEKIPNGQLANFYATVFQCLVEKERVMLCTLFYYGRNLFRLGLPGIESLLPHFLFALDIVMIESSKLRLHPSISEVEIRRACLRALSSVICWPTTFGMSKIPQIAEAAGLKSNATTYLHLRSRIFKTLMFSVRNETDPTNLHIALALCAVLVEESCQFDLGLNEEQTKEMIRISTTASSSGQPEKGLCASIVRGVLSAICDKFGRIETIDHSTALAIIDVLNCISHVHHTVLFNNMDVSTGTLVIASLCRFIEQQLSKPPPMHSKDLHSTVVAAYNAVAVWLTASPLLAECVGVLGTVCDVIQLGVTGSKSSPDVQKSRDTAKPKAASQRVLEAAEALMYTLFCVVGRKPGPLRDEQRLVHKYGAERIKLSKFLHVLVNGDTLLSLHEASHIDEIPSDSASIVYVRRSPMQGANTGVAMLRPKPENWQPDVIGAPPMTPMSAMTNDGFEAHDSCSMASATSAPQGSGSGSSSILVHEKMSVASKVTTRTAPASLAGTNPVAPQPPPVTTGSILTGVGSIPFIGSSPNSHPTFYEGSDDDDQQLTYDSDGPNTPTRPQQPKSIGEQFVIPPEFYKNSCKLDNAFRSLESTPETEAIAEEMKQQNAQNGRSFFDESRRNNVFERMRPEERIVAPLKPLEKCSSIRMMLYDFGLINDRIYGSEIVVLDSSMSDKFYRDLHETVDCAPARTQLTAHIFYVKEGQRNAVDILENALNVQNSCSDFCMFLSNLGEGIEIGVHDTWTGHWSTAYSTNRKLQSESEGVDHYIVDGIQHALWWCDEQGSNSELAFLMPTERSVRMFKQNITSPASSSRRGSNNNRSIISSASDEKSFDSMNEMMLTARRHGEKSPSNLSDRDFRPYAGGGSSMGHGSVSRRTGALRIMLVWLERPEDMANFPVYELIGSCDDGTDLLNGSPKIPEVGGATLNSQIAHHIIFIHLVEPGIVQIRTRGTINRFGEAGPLVDGVVVSLTNLPSFIRNTILNTSRRDVAEIEKTILPSNVDQSNLPDCVLTRKRRRELNTIFTSEYSTDESICFGYESREDWNWMRKMSEGIRSNEKWSRNTRESAKKVVHTMDTIENEWISY</sequence>
<accession>A0AAE9E6P8</accession>